<organism evidence="11 12">
    <name type="scientific">Flavilitoribacter nigricans (strain ATCC 23147 / DSM 23189 / NBRC 102662 / NCIMB 1420 / SS-2)</name>
    <name type="common">Lewinella nigricans</name>
    <dbReference type="NCBI Taxonomy" id="1122177"/>
    <lineage>
        <taxon>Bacteria</taxon>
        <taxon>Pseudomonadati</taxon>
        <taxon>Bacteroidota</taxon>
        <taxon>Saprospiria</taxon>
        <taxon>Saprospirales</taxon>
        <taxon>Lewinellaceae</taxon>
        <taxon>Flavilitoribacter</taxon>
    </lineage>
</organism>
<evidence type="ECO:0000256" key="8">
    <source>
        <dbReference type="ARBA" id="ARBA00023295"/>
    </source>
</evidence>
<dbReference type="GO" id="GO:0045493">
    <property type="term" value="P:xylan catabolic process"/>
    <property type="evidence" value="ECO:0007669"/>
    <property type="project" value="UniProtKB-KW"/>
</dbReference>
<keyword evidence="4" id="KW-0858">Xylan degradation</keyword>
<dbReference type="Proteomes" id="UP000223913">
    <property type="component" value="Unassembled WGS sequence"/>
</dbReference>
<dbReference type="AlphaFoldDB" id="A0A2D0NDK7"/>
<keyword evidence="8" id="KW-0326">Glycosidase</keyword>
<dbReference type="InterPro" id="IPR044846">
    <property type="entry name" value="GH10"/>
</dbReference>
<comment type="similarity">
    <text evidence="2">Belongs to the glycosyl hydrolase 10 (cellulase F) family.</text>
</comment>
<name>A0A2D0NDK7_FLAN2</name>
<comment type="catalytic activity">
    <reaction evidence="1">
        <text>Endohydrolysis of (1-&gt;4)-beta-D-xylosidic linkages in xylans.</text>
        <dbReference type="EC" id="3.2.1.8"/>
    </reaction>
</comment>
<evidence type="ECO:0000256" key="6">
    <source>
        <dbReference type="ARBA" id="ARBA00022801"/>
    </source>
</evidence>
<dbReference type="PROSITE" id="PS51760">
    <property type="entry name" value="GH10_2"/>
    <property type="match status" value="1"/>
</dbReference>
<proteinExistence type="inferred from homology"/>
<dbReference type="Pfam" id="PF00331">
    <property type="entry name" value="Glyco_hydro_10"/>
    <property type="match status" value="1"/>
</dbReference>
<dbReference type="EC" id="3.2.1.8" evidence="3"/>
<evidence type="ECO:0000256" key="9">
    <source>
        <dbReference type="ARBA" id="ARBA00023326"/>
    </source>
</evidence>
<comment type="caution">
    <text evidence="11">The sequence shown here is derived from an EMBL/GenBank/DDBJ whole genome shotgun (WGS) entry which is preliminary data.</text>
</comment>
<dbReference type="SUPFAM" id="SSF51445">
    <property type="entry name" value="(Trans)glycosidases"/>
    <property type="match status" value="1"/>
</dbReference>
<dbReference type="InterPro" id="IPR001000">
    <property type="entry name" value="GH10_dom"/>
</dbReference>
<keyword evidence="12" id="KW-1185">Reference proteome</keyword>
<dbReference type="Gene3D" id="3.20.20.80">
    <property type="entry name" value="Glycosidases"/>
    <property type="match status" value="1"/>
</dbReference>
<evidence type="ECO:0000256" key="3">
    <source>
        <dbReference type="ARBA" id="ARBA00012590"/>
    </source>
</evidence>
<evidence type="ECO:0000313" key="12">
    <source>
        <dbReference type="Proteomes" id="UP000223913"/>
    </source>
</evidence>
<reference evidence="11 12" key="1">
    <citation type="submission" date="2017-10" db="EMBL/GenBank/DDBJ databases">
        <title>The draft genome sequence of Lewinella nigricans NBRC 102662.</title>
        <authorList>
            <person name="Wang K."/>
        </authorList>
    </citation>
    <scope>NUCLEOTIDE SEQUENCE [LARGE SCALE GENOMIC DNA]</scope>
    <source>
        <strain evidence="11 12">NBRC 102662</strain>
    </source>
</reference>
<evidence type="ECO:0000256" key="1">
    <source>
        <dbReference type="ARBA" id="ARBA00000681"/>
    </source>
</evidence>
<keyword evidence="5" id="KW-0732">Signal</keyword>
<feature type="domain" description="GH10" evidence="10">
    <location>
        <begin position="68"/>
        <end position="381"/>
    </location>
</feature>
<dbReference type="GO" id="GO:0031176">
    <property type="term" value="F:endo-1,4-beta-xylanase activity"/>
    <property type="evidence" value="ECO:0007669"/>
    <property type="project" value="UniProtKB-EC"/>
</dbReference>
<evidence type="ECO:0000256" key="4">
    <source>
        <dbReference type="ARBA" id="ARBA00022651"/>
    </source>
</evidence>
<dbReference type="OrthoDB" id="9809277at2"/>
<evidence type="ECO:0000259" key="10">
    <source>
        <dbReference type="PROSITE" id="PS51760"/>
    </source>
</evidence>
<keyword evidence="7" id="KW-0119">Carbohydrate metabolism</keyword>
<protein>
    <recommendedName>
        <fullName evidence="3">endo-1,4-beta-xylanase</fullName>
        <ecNumber evidence="3">3.2.1.8</ecNumber>
    </recommendedName>
</protein>
<evidence type="ECO:0000256" key="2">
    <source>
        <dbReference type="ARBA" id="ARBA00007495"/>
    </source>
</evidence>
<evidence type="ECO:0000313" key="11">
    <source>
        <dbReference type="EMBL" id="PHN06557.1"/>
    </source>
</evidence>
<sequence length="385" mass="44058">MEKNYTRHSVTCTLHLVRPFLCLMVVWVLAGCGMSKKAADAAQEIQPKNSIRTLVAQKFPAGNAFIGAATHYDLFGTETIELLDREFGYVTPANDFKQTRIHPRPGEWNWKASDAWVEHARRHGQVLRLHAPISPQCSKWVKNDARMADELALMLDEYLTALCLKYNGVANIKWLDVVNETIDKKNGDWFGPKPGTDSWENPWPQMGYDENHELRPPIYIKKAFEIANRHATSMQLIINQHGALEPFVWEKMKALVAYLRESGLRVDGLGWQAHIDVGWEQIPGNLERLQELIRWCHRNELEFHITEFNVWLKGKKAGDRSAQAETFTAIGKVLLDGAATGTVGLNYWQIRGSETPHPDWDGCIFDEQLRPKPAYDRLTDLLQQY</sequence>
<dbReference type="PROSITE" id="PS51257">
    <property type="entry name" value="PROKAR_LIPOPROTEIN"/>
    <property type="match status" value="1"/>
</dbReference>
<evidence type="ECO:0000256" key="7">
    <source>
        <dbReference type="ARBA" id="ARBA00023277"/>
    </source>
</evidence>
<dbReference type="EMBL" id="PDUD01000017">
    <property type="protein sequence ID" value="PHN06557.1"/>
    <property type="molecule type" value="Genomic_DNA"/>
</dbReference>
<dbReference type="InterPro" id="IPR017853">
    <property type="entry name" value="GH"/>
</dbReference>
<dbReference type="PANTHER" id="PTHR31490">
    <property type="entry name" value="GLYCOSYL HYDROLASE"/>
    <property type="match status" value="1"/>
</dbReference>
<evidence type="ECO:0000256" key="5">
    <source>
        <dbReference type="ARBA" id="ARBA00022729"/>
    </source>
</evidence>
<dbReference type="PANTHER" id="PTHR31490:SF88">
    <property type="entry name" value="BETA-XYLANASE"/>
    <property type="match status" value="1"/>
</dbReference>
<gene>
    <name evidence="11" type="ORF">CRP01_09640</name>
</gene>
<keyword evidence="9" id="KW-0624">Polysaccharide degradation</keyword>
<accession>A0A2D0NDK7</accession>
<dbReference type="SMART" id="SM00633">
    <property type="entry name" value="Glyco_10"/>
    <property type="match status" value="1"/>
</dbReference>
<keyword evidence="6" id="KW-0378">Hydrolase</keyword>